<comment type="caution">
    <text evidence="2">The sequence shown here is derived from an EMBL/GenBank/DDBJ whole genome shotgun (WGS) entry which is preliminary data.</text>
</comment>
<dbReference type="SMART" id="SM01149">
    <property type="entry name" value="DUF1237"/>
    <property type="match status" value="1"/>
</dbReference>
<organism evidence="2 3">
    <name type="scientific">Apiospora saccharicola</name>
    <dbReference type="NCBI Taxonomy" id="335842"/>
    <lineage>
        <taxon>Eukaryota</taxon>
        <taxon>Fungi</taxon>
        <taxon>Dikarya</taxon>
        <taxon>Ascomycota</taxon>
        <taxon>Pezizomycotina</taxon>
        <taxon>Sordariomycetes</taxon>
        <taxon>Xylariomycetidae</taxon>
        <taxon>Amphisphaeriales</taxon>
        <taxon>Apiosporaceae</taxon>
        <taxon>Apiospora</taxon>
    </lineage>
</organism>
<proteinExistence type="predicted"/>
<keyword evidence="1" id="KW-0732">Signal</keyword>
<feature type="chain" id="PRO_5046343246" description="Glycoside hydrolase family 125 protein" evidence="1">
    <location>
        <begin position="21"/>
        <end position="528"/>
    </location>
</feature>
<dbReference type="PANTHER" id="PTHR31047">
    <property type="entry name" value="MEIOTICALLY UP-REGULATED GENE 157 PROTEIN"/>
    <property type="match status" value="1"/>
</dbReference>
<dbReference type="SUPFAM" id="SSF48208">
    <property type="entry name" value="Six-hairpin glycosidases"/>
    <property type="match status" value="1"/>
</dbReference>
<reference evidence="2 3" key="1">
    <citation type="submission" date="2023-01" db="EMBL/GenBank/DDBJ databases">
        <title>Analysis of 21 Apiospora genomes using comparative genomics revels a genus with tremendous synthesis potential of carbohydrate active enzymes and secondary metabolites.</title>
        <authorList>
            <person name="Sorensen T."/>
        </authorList>
    </citation>
    <scope>NUCLEOTIDE SEQUENCE [LARGE SCALE GENOMIC DNA]</scope>
    <source>
        <strain evidence="2 3">CBS 83171</strain>
    </source>
</reference>
<evidence type="ECO:0000313" key="3">
    <source>
        <dbReference type="Proteomes" id="UP001446871"/>
    </source>
</evidence>
<dbReference type="Gene3D" id="1.50.10.10">
    <property type="match status" value="1"/>
</dbReference>
<gene>
    <name evidence="2" type="ORF">PG996_014630</name>
</gene>
<keyword evidence="3" id="KW-1185">Reference proteome</keyword>
<evidence type="ECO:0000313" key="2">
    <source>
        <dbReference type="EMBL" id="KAK8046566.1"/>
    </source>
</evidence>
<feature type="signal peptide" evidence="1">
    <location>
        <begin position="1"/>
        <end position="20"/>
    </location>
</feature>
<dbReference type="InterPro" id="IPR008313">
    <property type="entry name" value="GH125"/>
</dbReference>
<accession>A0ABR1TKW8</accession>
<dbReference type="Proteomes" id="UP001446871">
    <property type="component" value="Unassembled WGS sequence"/>
</dbReference>
<dbReference type="PIRSF" id="PIRSF028846">
    <property type="entry name" value="UCP028846"/>
    <property type="match status" value="1"/>
</dbReference>
<evidence type="ECO:0000256" key="1">
    <source>
        <dbReference type="SAM" id="SignalP"/>
    </source>
</evidence>
<dbReference type="InterPro" id="IPR008928">
    <property type="entry name" value="6-hairpin_glycosidase_sf"/>
</dbReference>
<name>A0ABR1TKW8_9PEZI</name>
<dbReference type="PANTHER" id="PTHR31047:SF1">
    <property type="entry name" value="DUF1237 DOMAIN-CONTAINING PROTEIN"/>
    <property type="match status" value="1"/>
</dbReference>
<sequence length="528" mass="58089">MFRYSLSVALVIGTLRGALAQCPEYVSYSTQKHDPASSGKYALSYMRPTPACRTYALPEVDQAIQDMKSAVTDPDLFRLFENTFPNTLDTTISWKGFARNNSNEELTFIVTGDITAMWLRDSANQLRSYKSLLKANSSTNSLASLYRGAINLQSRYILTSPYCNAFQAPVESGLAPEDNGAAKTDQVVPPYDATSVFECKYELDSLSAFLQLSSDYFEKTQDLAFFGKYQWVQAIRNLVNVTESLRVGTYADDGRVNASPYKFQRTTTRASETLMNDGAGSPVQGGTGLVRSAFRPSDDSTIYQLFIPANMMFSSYLARCADIMAKLDGTLASQMSDMAASVRAGIEKHGKTSLDDFGDVYAFEVDGFGSVNMMDDANVPSLLSAPIIDYINSSDTTYQNTRRFALSKSDPYFMHGPVISGKKRSLACLVLTIRGGNSVGGPHQGPGKAWPMSVIVTLLSSDDDDEIVQGLRTLVSSTDGLGLIHESINTFDAHDYTRQWFSWANGLFGELLLGLKDRKPELLKKSFQ</sequence>
<dbReference type="Pfam" id="PF06824">
    <property type="entry name" value="Glyco_hydro_125"/>
    <property type="match status" value="1"/>
</dbReference>
<protein>
    <recommendedName>
        <fullName evidence="4">Glycoside hydrolase family 125 protein</fullName>
    </recommendedName>
</protein>
<dbReference type="EMBL" id="JAQQWM010000009">
    <property type="protein sequence ID" value="KAK8046566.1"/>
    <property type="molecule type" value="Genomic_DNA"/>
</dbReference>
<dbReference type="InterPro" id="IPR012341">
    <property type="entry name" value="6hp_glycosidase-like_sf"/>
</dbReference>
<evidence type="ECO:0008006" key="4">
    <source>
        <dbReference type="Google" id="ProtNLM"/>
    </source>
</evidence>